<evidence type="ECO:0000256" key="7">
    <source>
        <dbReference type="ARBA" id="ARBA00038475"/>
    </source>
</evidence>
<dbReference type="AlphaFoldDB" id="A0A8C6SCT9"/>
<keyword evidence="2" id="KW-0813">Transport</keyword>
<name>A0A8C6SCT9_9GOBI</name>
<dbReference type="Ensembl" id="ENSNMLT00000005669.1">
    <property type="protein sequence ID" value="ENSNMLP00000004967.1"/>
    <property type="gene ID" value="ENSNMLG00000003594.1"/>
</dbReference>
<comment type="subcellular location">
    <subcellularLocation>
        <location evidence="1">Membrane</location>
        <topology evidence="1">Multi-pass membrane protein</topology>
    </subcellularLocation>
</comment>
<feature type="transmembrane region" description="Helical" evidence="8">
    <location>
        <begin position="44"/>
        <end position="63"/>
    </location>
</feature>
<feature type="transmembrane region" description="Helical" evidence="8">
    <location>
        <begin position="240"/>
        <end position="264"/>
    </location>
</feature>
<dbReference type="GO" id="GO:0009312">
    <property type="term" value="P:oligosaccharide biosynthetic process"/>
    <property type="evidence" value="ECO:0007669"/>
    <property type="project" value="TreeGrafter"/>
</dbReference>
<sequence length="268" mass="30397">MGTPTIKDVLVTFFMSEKCYQEFFVNFRLDVYCLKMVLGRVGGFWILFEVLLAQLLQLLTILWRGSAEGLSLTAVLLQLYAFSCPVVFAVTRNFPSVAWAEKFFLMAETAAVILVILRFRGDTLRGVLLLFVHCALVVLLVNYAPVSLIFKMQDSILPAVVLSKLIQAKANYCNGHTGQLSRPSLILSLGGALGRAFNYWNPDNIVENLLHIVLVCVSVVLPIQLHYYRRTKRTRKSKKTWWYCQASLPTIVMLIFLCFCSMLHDPTM</sequence>
<protein>
    <submittedName>
        <fullName evidence="9">Mannose-P-dolichol utilization defect 1a</fullName>
    </submittedName>
</protein>
<evidence type="ECO:0000256" key="1">
    <source>
        <dbReference type="ARBA" id="ARBA00004141"/>
    </source>
</evidence>
<reference evidence="9" key="1">
    <citation type="submission" date="2025-08" db="UniProtKB">
        <authorList>
            <consortium name="Ensembl"/>
        </authorList>
    </citation>
    <scope>IDENTIFICATION</scope>
</reference>
<feature type="transmembrane region" description="Helical" evidence="8">
    <location>
        <begin position="70"/>
        <end position="91"/>
    </location>
</feature>
<proteinExistence type="inferred from homology"/>
<accession>A0A8C6SCT9</accession>
<dbReference type="InterPro" id="IPR006603">
    <property type="entry name" value="PQ-loop_rpt"/>
</dbReference>
<dbReference type="PANTHER" id="PTHR12226:SF2">
    <property type="entry name" value="MANNOSE-P-DOLICHOL UTILIZATION DEFECT 1 PROTEIN"/>
    <property type="match status" value="1"/>
</dbReference>
<dbReference type="InterPro" id="IPR016817">
    <property type="entry name" value="MannP-dilichol_defect-1"/>
</dbReference>
<keyword evidence="4" id="KW-0677">Repeat</keyword>
<evidence type="ECO:0000256" key="2">
    <source>
        <dbReference type="ARBA" id="ARBA00022448"/>
    </source>
</evidence>
<feature type="transmembrane region" description="Helical" evidence="8">
    <location>
        <begin position="103"/>
        <end position="120"/>
    </location>
</feature>
<keyword evidence="6 8" id="KW-0472">Membrane</keyword>
<evidence type="ECO:0000256" key="3">
    <source>
        <dbReference type="ARBA" id="ARBA00022692"/>
    </source>
</evidence>
<evidence type="ECO:0000313" key="10">
    <source>
        <dbReference type="Proteomes" id="UP000694523"/>
    </source>
</evidence>
<dbReference type="PANTHER" id="PTHR12226">
    <property type="entry name" value="MANNOSE-P-DOLICHOL UTILIZATION DEFECT 1 LEC35 -RELATED"/>
    <property type="match status" value="1"/>
</dbReference>
<evidence type="ECO:0000256" key="5">
    <source>
        <dbReference type="ARBA" id="ARBA00022989"/>
    </source>
</evidence>
<organism evidence="9 10">
    <name type="scientific">Neogobius melanostomus</name>
    <name type="common">round goby</name>
    <dbReference type="NCBI Taxonomy" id="47308"/>
    <lineage>
        <taxon>Eukaryota</taxon>
        <taxon>Metazoa</taxon>
        <taxon>Chordata</taxon>
        <taxon>Craniata</taxon>
        <taxon>Vertebrata</taxon>
        <taxon>Euteleostomi</taxon>
        <taxon>Actinopterygii</taxon>
        <taxon>Neopterygii</taxon>
        <taxon>Teleostei</taxon>
        <taxon>Neoteleostei</taxon>
        <taxon>Acanthomorphata</taxon>
        <taxon>Gobiaria</taxon>
        <taxon>Gobiiformes</taxon>
        <taxon>Gobioidei</taxon>
        <taxon>Gobiidae</taxon>
        <taxon>Benthophilinae</taxon>
        <taxon>Neogobiini</taxon>
        <taxon>Neogobius</taxon>
    </lineage>
</organism>
<evidence type="ECO:0000256" key="8">
    <source>
        <dbReference type="SAM" id="Phobius"/>
    </source>
</evidence>
<dbReference type="GO" id="GO:0016020">
    <property type="term" value="C:membrane"/>
    <property type="evidence" value="ECO:0007669"/>
    <property type="project" value="UniProtKB-SubCell"/>
</dbReference>
<reference evidence="9" key="2">
    <citation type="submission" date="2025-09" db="UniProtKB">
        <authorList>
            <consortium name="Ensembl"/>
        </authorList>
    </citation>
    <scope>IDENTIFICATION</scope>
</reference>
<evidence type="ECO:0000313" key="9">
    <source>
        <dbReference type="Ensembl" id="ENSNMLP00000004967.1"/>
    </source>
</evidence>
<keyword evidence="10" id="KW-1185">Reference proteome</keyword>
<dbReference type="Proteomes" id="UP000694523">
    <property type="component" value="Unplaced"/>
</dbReference>
<dbReference type="SMART" id="SM00679">
    <property type="entry name" value="CTNS"/>
    <property type="match status" value="2"/>
</dbReference>
<evidence type="ECO:0000256" key="6">
    <source>
        <dbReference type="ARBA" id="ARBA00023136"/>
    </source>
</evidence>
<keyword evidence="3 8" id="KW-0812">Transmembrane</keyword>
<evidence type="ECO:0000256" key="4">
    <source>
        <dbReference type="ARBA" id="ARBA00022737"/>
    </source>
</evidence>
<comment type="similarity">
    <text evidence="7">Belongs to the MPDU1 (TC 2.A.43.3) family.</text>
</comment>
<feature type="transmembrane region" description="Helical" evidence="8">
    <location>
        <begin position="127"/>
        <end position="150"/>
    </location>
</feature>
<keyword evidence="5 8" id="KW-1133">Transmembrane helix</keyword>
<feature type="transmembrane region" description="Helical" evidence="8">
    <location>
        <begin position="209"/>
        <end position="228"/>
    </location>
</feature>